<evidence type="ECO:0000256" key="19">
    <source>
        <dbReference type="SAM" id="Phobius"/>
    </source>
</evidence>
<comment type="subcellular location">
    <subcellularLocation>
        <location evidence="2">Cell membrane</location>
        <topology evidence="2">Single-pass type I membrane protein</topology>
    </subcellularLocation>
    <subcellularLocation>
        <location evidence="1">Secreted</location>
        <location evidence="1">Extracellular space</location>
    </subcellularLocation>
</comment>
<evidence type="ECO:0000256" key="7">
    <source>
        <dbReference type="ARBA" id="ARBA00022729"/>
    </source>
</evidence>
<evidence type="ECO:0000313" key="22">
    <source>
        <dbReference type="EMBL" id="KAK9955274.1"/>
    </source>
</evidence>
<comment type="function">
    <text evidence="14">Growth factor that binds to EGFR, ERBB4 and other EGF receptor family members. Potent mitogen for retinal pigment epithelial cells and vascular smooth muscle cells.</text>
</comment>
<keyword evidence="4" id="KW-0964">Secreted</keyword>
<evidence type="ECO:0000256" key="12">
    <source>
        <dbReference type="ARBA" id="ARBA00023180"/>
    </source>
</evidence>
<dbReference type="FunFam" id="2.10.25.10:FF:000342">
    <property type="entry name" value="Betacellulin preproprotein"/>
    <property type="match status" value="1"/>
</dbReference>
<feature type="disulfide bond" evidence="17">
    <location>
        <begin position="89"/>
        <end position="98"/>
    </location>
</feature>
<evidence type="ECO:0000256" key="16">
    <source>
        <dbReference type="ARBA" id="ARBA00067155"/>
    </source>
</evidence>
<proteinExistence type="predicted"/>
<dbReference type="PROSITE" id="PS00022">
    <property type="entry name" value="EGF_1"/>
    <property type="match status" value="1"/>
</dbReference>
<dbReference type="InterPro" id="IPR000742">
    <property type="entry name" value="EGF"/>
</dbReference>
<dbReference type="PANTHER" id="PTHR10740">
    <property type="entry name" value="TRANSFORMING GROWTH FACTOR ALPHA"/>
    <property type="match status" value="1"/>
</dbReference>
<evidence type="ECO:0000313" key="23">
    <source>
        <dbReference type="Proteomes" id="UP001479290"/>
    </source>
</evidence>
<dbReference type="PROSITE" id="PS50026">
    <property type="entry name" value="EGF_3"/>
    <property type="match status" value="1"/>
</dbReference>
<evidence type="ECO:0000256" key="1">
    <source>
        <dbReference type="ARBA" id="ARBA00004239"/>
    </source>
</evidence>
<evidence type="ECO:0000256" key="14">
    <source>
        <dbReference type="ARBA" id="ARBA00059223"/>
    </source>
</evidence>
<feature type="transmembrane region" description="Helical" evidence="19">
    <location>
        <begin position="113"/>
        <end position="137"/>
    </location>
</feature>
<keyword evidence="3" id="KW-1003">Cell membrane</keyword>
<accession>A0AAW1Z4P0</accession>
<feature type="region of interest" description="Disordered" evidence="18">
    <location>
        <begin position="145"/>
        <end position="180"/>
    </location>
</feature>
<evidence type="ECO:0000256" key="20">
    <source>
        <dbReference type="SAM" id="SignalP"/>
    </source>
</evidence>
<evidence type="ECO:0000256" key="3">
    <source>
        <dbReference type="ARBA" id="ARBA00022475"/>
    </source>
</evidence>
<name>A0AAW1Z4P0_CULAL</name>
<keyword evidence="8 19" id="KW-1133">Transmembrane helix</keyword>
<evidence type="ECO:0000256" key="5">
    <source>
        <dbReference type="ARBA" id="ARBA00022536"/>
    </source>
</evidence>
<evidence type="ECO:0000256" key="15">
    <source>
        <dbReference type="ARBA" id="ARBA00061748"/>
    </source>
</evidence>
<feature type="signal peptide" evidence="20">
    <location>
        <begin position="1"/>
        <end position="23"/>
    </location>
</feature>
<feature type="chain" id="PRO_5043441591" description="Probetacellulin" evidence="20">
    <location>
        <begin position="24"/>
        <end position="180"/>
    </location>
</feature>
<evidence type="ECO:0000256" key="17">
    <source>
        <dbReference type="PROSITE-ProRule" id="PRU00076"/>
    </source>
</evidence>
<dbReference type="GO" id="GO:0030297">
    <property type="term" value="F:transmembrane receptor protein tyrosine kinase activator activity"/>
    <property type="evidence" value="ECO:0007669"/>
    <property type="project" value="UniProtKB-ARBA"/>
</dbReference>
<evidence type="ECO:0000256" key="6">
    <source>
        <dbReference type="ARBA" id="ARBA00022692"/>
    </source>
</evidence>
<dbReference type="PRINTS" id="PR00009">
    <property type="entry name" value="EGFTGF"/>
</dbReference>
<evidence type="ECO:0000259" key="21">
    <source>
        <dbReference type="PROSITE" id="PS50026"/>
    </source>
</evidence>
<comment type="caution">
    <text evidence="22">The sequence shown here is derived from an EMBL/GenBank/DDBJ whole genome shotgun (WGS) entry which is preliminary data.</text>
</comment>
<dbReference type="PROSITE" id="PS01186">
    <property type="entry name" value="EGF_2"/>
    <property type="match status" value="1"/>
</dbReference>
<keyword evidence="7 20" id="KW-0732">Signal</keyword>
<evidence type="ECO:0000256" key="4">
    <source>
        <dbReference type="ARBA" id="ARBA00022525"/>
    </source>
</evidence>
<feature type="domain" description="EGF-like" evidence="21">
    <location>
        <begin position="59"/>
        <end position="99"/>
    </location>
</feature>
<protein>
    <recommendedName>
        <fullName evidence="16">Probetacellulin</fullName>
    </recommendedName>
</protein>
<dbReference type="PANTHER" id="PTHR10740:SF3">
    <property type="entry name" value="PROBETACELLULIN"/>
    <property type="match status" value="1"/>
</dbReference>
<dbReference type="AlphaFoldDB" id="A0AAW1Z4P0"/>
<keyword evidence="23" id="KW-1185">Reference proteome</keyword>
<dbReference type="GO" id="GO:0051781">
    <property type="term" value="P:positive regulation of cell division"/>
    <property type="evidence" value="ECO:0007669"/>
    <property type="project" value="UniProtKB-KW"/>
</dbReference>
<comment type="subunit">
    <text evidence="15">Monomer. Interacts with EGFR and ERBB4.</text>
</comment>
<sequence length="180" mass="20337">MDRTRRFILGLITAVVLCKYSQAEWNTTKAPANRTVSCGHHDNSSNCTDSKDDHTWGGHFSKCPKEYQHYCIQGVCRFVKEQNTPSCRCETGYIGTRCEYLDLGFHVGERRKIVIACVVTGLVFLILLIVFICVCTHKRYKPCRKKKRKKETSDEEAKLSSLNTHEASAAPVDTSDTNAV</sequence>
<dbReference type="GO" id="GO:0045840">
    <property type="term" value="P:positive regulation of mitotic nuclear division"/>
    <property type="evidence" value="ECO:0007669"/>
    <property type="project" value="TreeGrafter"/>
</dbReference>
<organism evidence="22 23">
    <name type="scientific">Culter alburnus</name>
    <name type="common">Topmouth culter</name>
    <dbReference type="NCBI Taxonomy" id="194366"/>
    <lineage>
        <taxon>Eukaryota</taxon>
        <taxon>Metazoa</taxon>
        <taxon>Chordata</taxon>
        <taxon>Craniata</taxon>
        <taxon>Vertebrata</taxon>
        <taxon>Euteleostomi</taxon>
        <taxon>Actinopterygii</taxon>
        <taxon>Neopterygii</taxon>
        <taxon>Teleostei</taxon>
        <taxon>Ostariophysi</taxon>
        <taxon>Cypriniformes</taxon>
        <taxon>Xenocyprididae</taxon>
        <taxon>Xenocypridinae</taxon>
        <taxon>Culter</taxon>
    </lineage>
</organism>
<evidence type="ECO:0000256" key="2">
    <source>
        <dbReference type="ARBA" id="ARBA00004251"/>
    </source>
</evidence>
<comment type="caution">
    <text evidence="17">Lacks conserved residue(s) required for the propagation of feature annotation.</text>
</comment>
<dbReference type="GO" id="GO:0008083">
    <property type="term" value="F:growth factor activity"/>
    <property type="evidence" value="ECO:0007669"/>
    <property type="project" value="UniProtKB-KW"/>
</dbReference>
<dbReference type="EMBL" id="JAWDJR010000021">
    <property type="protein sequence ID" value="KAK9955274.1"/>
    <property type="molecule type" value="Genomic_DNA"/>
</dbReference>
<dbReference type="GO" id="GO:0005615">
    <property type="term" value="C:extracellular space"/>
    <property type="evidence" value="ECO:0007669"/>
    <property type="project" value="TreeGrafter"/>
</dbReference>
<keyword evidence="13" id="KW-0497">Mitogen</keyword>
<gene>
    <name evidence="22" type="ORF">ABG768_015156</name>
</gene>
<dbReference type="Gene3D" id="2.10.25.10">
    <property type="entry name" value="Laminin"/>
    <property type="match status" value="1"/>
</dbReference>
<dbReference type="GO" id="GO:0008284">
    <property type="term" value="P:positive regulation of cell population proliferation"/>
    <property type="evidence" value="ECO:0007669"/>
    <property type="project" value="TreeGrafter"/>
</dbReference>
<dbReference type="GO" id="GO:0005154">
    <property type="term" value="F:epidermal growth factor receptor binding"/>
    <property type="evidence" value="ECO:0007669"/>
    <property type="project" value="TreeGrafter"/>
</dbReference>
<keyword evidence="10 19" id="KW-0472">Membrane</keyword>
<keyword evidence="6 19" id="KW-0812">Transmembrane</keyword>
<dbReference type="GO" id="GO:0007173">
    <property type="term" value="P:epidermal growth factor receptor signaling pathway"/>
    <property type="evidence" value="ECO:0007669"/>
    <property type="project" value="UniProtKB-ARBA"/>
</dbReference>
<evidence type="ECO:0000256" key="18">
    <source>
        <dbReference type="SAM" id="MobiDB-lite"/>
    </source>
</evidence>
<dbReference type="SUPFAM" id="SSF57196">
    <property type="entry name" value="EGF/Laminin"/>
    <property type="match status" value="1"/>
</dbReference>
<keyword evidence="11 17" id="KW-1015">Disulfide bond</keyword>
<reference evidence="22 23" key="1">
    <citation type="submission" date="2024-05" db="EMBL/GenBank/DDBJ databases">
        <title>A high-quality chromosomal-level genome assembly of Topmouth culter (Culter alburnus).</title>
        <authorList>
            <person name="Zhao H."/>
        </authorList>
    </citation>
    <scope>NUCLEOTIDE SEQUENCE [LARGE SCALE GENOMIC DNA]</scope>
    <source>
        <strain evidence="22">CATC2023</strain>
        <tissue evidence="22">Muscle</tissue>
    </source>
</reference>
<dbReference type="Proteomes" id="UP001479290">
    <property type="component" value="Unassembled WGS sequence"/>
</dbReference>
<evidence type="ECO:0000256" key="10">
    <source>
        <dbReference type="ARBA" id="ARBA00023136"/>
    </source>
</evidence>
<evidence type="ECO:0000256" key="13">
    <source>
        <dbReference type="ARBA" id="ARBA00023246"/>
    </source>
</evidence>
<evidence type="ECO:0000256" key="8">
    <source>
        <dbReference type="ARBA" id="ARBA00022989"/>
    </source>
</evidence>
<dbReference type="GO" id="GO:0005886">
    <property type="term" value="C:plasma membrane"/>
    <property type="evidence" value="ECO:0007669"/>
    <property type="project" value="UniProtKB-SubCell"/>
</dbReference>
<evidence type="ECO:0000256" key="9">
    <source>
        <dbReference type="ARBA" id="ARBA00023030"/>
    </source>
</evidence>
<keyword evidence="12" id="KW-0325">Glycoprotein</keyword>
<evidence type="ECO:0000256" key="11">
    <source>
        <dbReference type="ARBA" id="ARBA00023157"/>
    </source>
</evidence>
<keyword evidence="5 17" id="KW-0245">EGF-like domain</keyword>
<keyword evidence="9" id="KW-0339">Growth factor</keyword>